<dbReference type="eggNOG" id="ENOG502RE2K">
    <property type="taxonomic scope" value="Eukaryota"/>
</dbReference>
<reference evidence="2 3" key="1">
    <citation type="submission" date="2016-05" db="EMBL/GenBank/DDBJ databases">
        <title>First whole genome sequencing of Entamoeba histolytica HM1:IMSS-clone-6.</title>
        <authorList>
            <person name="Mukherjee Avik.K."/>
            <person name="Izumyama S."/>
            <person name="Nakada-Tsukui K."/>
            <person name="Nozaki T."/>
        </authorList>
    </citation>
    <scope>NUCLEOTIDE SEQUENCE [LARGE SCALE GENOMIC DNA]</scope>
    <source>
        <strain evidence="2 3">HM1:IMSS clone 6</strain>
    </source>
</reference>
<feature type="transmembrane region" description="Helical" evidence="1">
    <location>
        <begin position="155"/>
        <end position="177"/>
    </location>
</feature>
<name>A0A175JUC2_ENTHI</name>
<protein>
    <submittedName>
        <fullName evidence="2">Uncharacterized protein</fullName>
    </submittedName>
</protein>
<dbReference type="VEuPathDB" id="AmoebaDB:KM1_023390"/>
<keyword evidence="1" id="KW-1133">Transmembrane helix</keyword>
<dbReference type="VEuPathDB" id="AmoebaDB:EHI_142890"/>
<feature type="transmembrane region" description="Helical" evidence="1">
    <location>
        <begin position="71"/>
        <end position="91"/>
    </location>
</feature>
<dbReference type="Proteomes" id="UP000078387">
    <property type="component" value="Unassembled WGS sequence"/>
</dbReference>
<feature type="transmembrane region" description="Helical" evidence="1">
    <location>
        <begin position="111"/>
        <end position="132"/>
    </location>
</feature>
<dbReference type="AlphaFoldDB" id="A0A175JUC2"/>
<organism evidence="2 3">
    <name type="scientific">Entamoeba histolytica</name>
    <dbReference type="NCBI Taxonomy" id="5759"/>
    <lineage>
        <taxon>Eukaryota</taxon>
        <taxon>Amoebozoa</taxon>
        <taxon>Evosea</taxon>
        <taxon>Archamoebae</taxon>
        <taxon>Mastigamoebida</taxon>
        <taxon>Entamoebidae</taxon>
        <taxon>Entamoeba</taxon>
    </lineage>
</organism>
<evidence type="ECO:0000256" key="1">
    <source>
        <dbReference type="SAM" id="Phobius"/>
    </source>
</evidence>
<gene>
    <name evidence="2" type="ORF">CL6EHI_142890</name>
</gene>
<keyword evidence="1" id="KW-0472">Membrane</keyword>
<comment type="caution">
    <text evidence="2">The sequence shown here is derived from an EMBL/GenBank/DDBJ whole genome shotgun (WGS) entry which is preliminary data.</text>
</comment>
<keyword evidence="1" id="KW-0812">Transmembrane</keyword>
<proteinExistence type="predicted"/>
<evidence type="ECO:0000313" key="2">
    <source>
        <dbReference type="EMBL" id="GAT97038.1"/>
    </source>
</evidence>
<sequence length="183" mass="21687">MKFVEVKPISLIIFISDLLGLIFFVTGMTMAWNYLYRDNTEFRLNIFGYIKTEQGHSKIKSYKDFDNFAELAALVVVSHLIYFIAGIFICLYDFRRIYPSTIGHLRRTNFIICLIFIMYSFYQIGILLAWIFRVNKIEKDDIRYFMDNTMHNPKMGFWFSLSATICQLFATIVRLLMTILIKN</sequence>
<dbReference type="VEuPathDB" id="AmoebaDB:EHI5A_017330"/>
<dbReference type="VEuPathDB" id="AmoebaDB:EHI7A_041940"/>
<dbReference type="EMBL" id="BDEQ01000001">
    <property type="protein sequence ID" value="GAT97038.1"/>
    <property type="molecule type" value="Genomic_DNA"/>
</dbReference>
<feature type="transmembrane region" description="Helical" evidence="1">
    <location>
        <begin position="12"/>
        <end position="35"/>
    </location>
</feature>
<accession>A0A175JUC2</accession>
<evidence type="ECO:0000313" key="3">
    <source>
        <dbReference type="Proteomes" id="UP000078387"/>
    </source>
</evidence>